<dbReference type="EMBL" id="WNZX01000007">
    <property type="protein sequence ID" value="MUG71084.1"/>
    <property type="molecule type" value="Genomic_DNA"/>
</dbReference>
<evidence type="ECO:0000313" key="1">
    <source>
        <dbReference type="EMBL" id="MUG71084.1"/>
    </source>
</evidence>
<dbReference type="SUPFAM" id="SSF140500">
    <property type="entry name" value="BAS1536-like"/>
    <property type="match status" value="1"/>
</dbReference>
<name>A0A7X2Z9Z7_9BACL</name>
<dbReference type="InterPro" id="IPR018540">
    <property type="entry name" value="Spo0E-like"/>
</dbReference>
<dbReference type="Gene3D" id="4.10.280.10">
    <property type="entry name" value="Helix-loop-helix DNA-binding domain"/>
    <property type="match status" value="1"/>
</dbReference>
<evidence type="ECO:0000313" key="2">
    <source>
        <dbReference type="Proteomes" id="UP000450917"/>
    </source>
</evidence>
<keyword evidence="2" id="KW-1185">Reference proteome</keyword>
<dbReference type="GO" id="GO:0043937">
    <property type="term" value="P:regulation of sporulation"/>
    <property type="evidence" value="ECO:0007669"/>
    <property type="project" value="InterPro"/>
</dbReference>
<dbReference type="GO" id="GO:0046983">
    <property type="term" value="F:protein dimerization activity"/>
    <property type="evidence" value="ECO:0007669"/>
    <property type="project" value="InterPro"/>
</dbReference>
<accession>A0A7X2Z9Z7</accession>
<sequence length="80" mass="9144">MLISVSQEQYLALSREIESVRERMVQLGSELGLMHPEVHLCSQQLDVLLLRYYEIDKIRRSGGQGTKSLEVSASKEYTLC</sequence>
<reference evidence="1 2" key="1">
    <citation type="submission" date="2019-11" db="EMBL/GenBank/DDBJ databases">
        <title>Draft genome sequences of five Paenibacillus species of dairy origin.</title>
        <authorList>
            <person name="Olajide A.M."/>
            <person name="Chen S."/>
            <person name="Lapointe G."/>
        </authorList>
    </citation>
    <scope>NUCLEOTIDE SEQUENCE [LARGE SCALE GENOMIC DNA]</scope>
    <source>
        <strain evidence="1 2">2CS3</strain>
    </source>
</reference>
<dbReference type="InterPro" id="IPR036638">
    <property type="entry name" value="HLH_DNA-bd_sf"/>
</dbReference>
<gene>
    <name evidence="1" type="ORF">GNP93_10360</name>
</gene>
<proteinExistence type="predicted"/>
<dbReference type="AlphaFoldDB" id="A0A7X2Z9Z7"/>
<comment type="caution">
    <text evidence="1">The sequence shown here is derived from an EMBL/GenBank/DDBJ whole genome shotgun (WGS) entry which is preliminary data.</text>
</comment>
<dbReference type="InterPro" id="IPR037208">
    <property type="entry name" value="Spo0E-like_sf"/>
</dbReference>
<organism evidence="1 2">
    <name type="scientific">Paenibacillus validus</name>
    <dbReference type="NCBI Taxonomy" id="44253"/>
    <lineage>
        <taxon>Bacteria</taxon>
        <taxon>Bacillati</taxon>
        <taxon>Bacillota</taxon>
        <taxon>Bacilli</taxon>
        <taxon>Bacillales</taxon>
        <taxon>Paenibacillaceae</taxon>
        <taxon>Paenibacillus</taxon>
    </lineage>
</organism>
<dbReference type="Proteomes" id="UP000450917">
    <property type="component" value="Unassembled WGS sequence"/>
</dbReference>
<protein>
    <submittedName>
        <fullName evidence="1">Spo0E family sporulation regulatory protein-aspartic acid phosphatase</fullName>
    </submittedName>
</protein>
<dbReference type="Pfam" id="PF09388">
    <property type="entry name" value="SpoOE-like"/>
    <property type="match status" value="1"/>
</dbReference>